<dbReference type="Proteomes" id="UP000064967">
    <property type="component" value="Chromosome"/>
</dbReference>
<dbReference type="Pfam" id="PF00069">
    <property type="entry name" value="Pkinase"/>
    <property type="match status" value="1"/>
</dbReference>
<keyword evidence="6" id="KW-1133">Transmembrane helix</keyword>
<feature type="compositionally biased region" description="Polar residues" evidence="5">
    <location>
        <begin position="15"/>
        <end position="30"/>
    </location>
</feature>
<keyword evidence="3 8" id="KW-0418">Kinase</keyword>
<reference evidence="8 9" key="1">
    <citation type="submission" date="2015-08" db="EMBL/GenBank/DDBJ databases">
        <authorList>
            <person name="Babu N.S."/>
            <person name="Beckwith C.J."/>
            <person name="Beseler K.G."/>
            <person name="Brison A."/>
            <person name="Carone J.V."/>
            <person name="Caskin T.P."/>
            <person name="Diamond M."/>
            <person name="Durham M.E."/>
            <person name="Foxe J.M."/>
            <person name="Go M."/>
            <person name="Henderson B.A."/>
            <person name="Jones I.B."/>
            <person name="McGettigan J.A."/>
            <person name="Micheletti S.J."/>
            <person name="Nasrallah M.E."/>
            <person name="Ortiz D."/>
            <person name="Piller C.R."/>
            <person name="Privatt S.R."/>
            <person name="Schneider S.L."/>
            <person name="Sharp S."/>
            <person name="Smith T.C."/>
            <person name="Stanton J.D."/>
            <person name="Ullery H.E."/>
            <person name="Wilson R.J."/>
            <person name="Serrano M.G."/>
            <person name="Buck G."/>
            <person name="Lee V."/>
            <person name="Wang Y."/>
            <person name="Carvalho R."/>
            <person name="Voegtly L."/>
            <person name="Shi R."/>
            <person name="Duckworth R."/>
            <person name="Johnson A."/>
            <person name="Loviza R."/>
            <person name="Walstead R."/>
            <person name="Shah Z."/>
            <person name="Kiflezghi M."/>
            <person name="Wade K."/>
            <person name="Ball S.L."/>
            <person name="Bradley K.W."/>
            <person name="Asai D.J."/>
            <person name="Bowman C.A."/>
            <person name="Russell D.A."/>
            <person name="Pope W.H."/>
            <person name="Jacobs-Sera D."/>
            <person name="Hendrix R.W."/>
            <person name="Hatfull G.F."/>
        </authorList>
    </citation>
    <scope>NUCLEOTIDE SEQUENCE [LARGE SCALE GENOMIC DNA]</scope>
    <source>
        <strain evidence="8 9">DSM 27648</strain>
    </source>
</reference>
<name>A0A0K1Q5J0_9BACT</name>
<sequence>MMTKASRHPHEQPIAQPTSGPVPTSPRNEAGTSIAVGETIASKYFVEAVIGEGGVGFVYAAQNLELDERVALKVLKDEMLAREEIVGRFMREAKAVCRIKSENVAAVYDVGTTRNGAPFFVMEYLDGQDLRVAIDDQGRLGVREVTDYAMQVCAALAVAHAEGIVHRDIKPENLFLTKRAGLDVVKVLDFGISKTALTGSVLSSVLPLVKTTNLMGTPLYMSPEQIRSAERVDSRSDIWSLGMVMFEALAGRLPVQADSITELCAAILESPFDSLSNYRNDLPDGLMEVIEKCLEKRVEDRYQNVAELAMALLPFAPTRSRICAERAANALAGAGLIERDAVRFPSSAPPSLNSDQPRMSVKVGVGSSRASRLTTTQDGERIRGSKSPEVWATIHSASANQVARARKLKVAGVLVCIVVSAVAVIALLSPSERQAAKAPEKAAASAAPVVATPEPAPVETAAQAPNSPSTATGSASSPKATTAAKPQAPAQPQAARPTAVPAKATAAAPARPVATTAPAPATPSVAPPAKKSEGPDIGY</sequence>
<gene>
    <name evidence="8" type="ORF">AKJ09_07652</name>
</gene>
<dbReference type="InterPro" id="IPR008271">
    <property type="entry name" value="Ser/Thr_kinase_AS"/>
</dbReference>
<feature type="region of interest" description="Disordered" evidence="5">
    <location>
        <begin position="447"/>
        <end position="539"/>
    </location>
</feature>
<dbReference type="PROSITE" id="PS50011">
    <property type="entry name" value="PROTEIN_KINASE_DOM"/>
    <property type="match status" value="1"/>
</dbReference>
<keyword evidence="1" id="KW-0808">Transferase</keyword>
<dbReference type="PANTHER" id="PTHR43289:SF6">
    <property type="entry name" value="SERINE_THREONINE-PROTEIN KINASE NEKL-3"/>
    <property type="match status" value="1"/>
</dbReference>
<evidence type="ECO:0000256" key="6">
    <source>
        <dbReference type="SAM" id="Phobius"/>
    </source>
</evidence>
<organism evidence="8 9">
    <name type="scientific">Labilithrix luteola</name>
    <dbReference type="NCBI Taxonomy" id="1391654"/>
    <lineage>
        <taxon>Bacteria</taxon>
        <taxon>Pseudomonadati</taxon>
        <taxon>Myxococcota</taxon>
        <taxon>Polyangia</taxon>
        <taxon>Polyangiales</taxon>
        <taxon>Labilitrichaceae</taxon>
        <taxon>Labilithrix</taxon>
    </lineage>
</organism>
<dbReference type="Gene3D" id="1.10.510.10">
    <property type="entry name" value="Transferase(Phosphotransferase) domain 1"/>
    <property type="match status" value="1"/>
</dbReference>
<evidence type="ECO:0000259" key="7">
    <source>
        <dbReference type="PROSITE" id="PS50011"/>
    </source>
</evidence>
<dbReference type="GO" id="GO:0004674">
    <property type="term" value="F:protein serine/threonine kinase activity"/>
    <property type="evidence" value="ECO:0007669"/>
    <property type="project" value="UniProtKB-KW"/>
</dbReference>
<dbReference type="PROSITE" id="PS00108">
    <property type="entry name" value="PROTEIN_KINASE_ST"/>
    <property type="match status" value="1"/>
</dbReference>
<dbReference type="KEGG" id="llu:AKJ09_07652"/>
<dbReference type="CDD" id="cd14014">
    <property type="entry name" value="STKc_PknB_like"/>
    <property type="match status" value="1"/>
</dbReference>
<evidence type="ECO:0000256" key="2">
    <source>
        <dbReference type="ARBA" id="ARBA00022741"/>
    </source>
</evidence>
<keyword evidence="6" id="KW-0812">Transmembrane</keyword>
<dbReference type="OrthoDB" id="9779541at2"/>
<dbReference type="STRING" id="1391654.AKJ09_07652"/>
<feature type="compositionally biased region" description="Low complexity" evidence="5">
    <location>
        <begin position="447"/>
        <end position="529"/>
    </location>
</feature>
<dbReference type="RefSeq" id="WP_146652173.1">
    <property type="nucleotide sequence ID" value="NZ_CP012333.1"/>
</dbReference>
<keyword evidence="2" id="KW-0547">Nucleotide-binding</keyword>
<keyword evidence="9" id="KW-1185">Reference proteome</keyword>
<dbReference type="Gene3D" id="3.30.200.20">
    <property type="entry name" value="Phosphorylase Kinase, domain 1"/>
    <property type="match status" value="1"/>
</dbReference>
<dbReference type="InterPro" id="IPR011009">
    <property type="entry name" value="Kinase-like_dom_sf"/>
</dbReference>
<evidence type="ECO:0000256" key="3">
    <source>
        <dbReference type="ARBA" id="ARBA00022777"/>
    </source>
</evidence>
<dbReference type="EMBL" id="CP012333">
    <property type="protein sequence ID" value="AKV00989.1"/>
    <property type="molecule type" value="Genomic_DNA"/>
</dbReference>
<dbReference type="GO" id="GO:0005524">
    <property type="term" value="F:ATP binding"/>
    <property type="evidence" value="ECO:0007669"/>
    <property type="project" value="UniProtKB-KW"/>
</dbReference>
<keyword evidence="8" id="KW-0723">Serine/threonine-protein kinase</keyword>
<evidence type="ECO:0000256" key="1">
    <source>
        <dbReference type="ARBA" id="ARBA00022679"/>
    </source>
</evidence>
<evidence type="ECO:0000256" key="5">
    <source>
        <dbReference type="SAM" id="MobiDB-lite"/>
    </source>
</evidence>
<evidence type="ECO:0000256" key="4">
    <source>
        <dbReference type="ARBA" id="ARBA00022840"/>
    </source>
</evidence>
<dbReference type="SUPFAM" id="SSF56112">
    <property type="entry name" value="Protein kinase-like (PK-like)"/>
    <property type="match status" value="1"/>
</dbReference>
<keyword evidence="4" id="KW-0067">ATP-binding</keyword>
<evidence type="ECO:0000313" key="8">
    <source>
        <dbReference type="EMBL" id="AKV00989.1"/>
    </source>
</evidence>
<dbReference type="AlphaFoldDB" id="A0A0K1Q5J0"/>
<dbReference type="PANTHER" id="PTHR43289">
    <property type="entry name" value="MITOGEN-ACTIVATED PROTEIN KINASE KINASE KINASE 20-RELATED"/>
    <property type="match status" value="1"/>
</dbReference>
<keyword evidence="6" id="KW-0472">Membrane</keyword>
<protein>
    <submittedName>
        <fullName evidence="8">Serine/threonine protein kinase</fullName>
    </submittedName>
</protein>
<feature type="region of interest" description="Disordered" evidence="5">
    <location>
        <begin position="347"/>
        <end position="384"/>
    </location>
</feature>
<dbReference type="SMART" id="SM00220">
    <property type="entry name" value="S_TKc"/>
    <property type="match status" value="1"/>
</dbReference>
<feature type="domain" description="Protein kinase" evidence="7">
    <location>
        <begin position="44"/>
        <end position="313"/>
    </location>
</feature>
<evidence type="ECO:0000313" key="9">
    <source>
        <dbReference type="Proteomes" id="UP000064967"/>
    </source>
</evidence>
<accession>A0A0K1Q5J0</accession>
<proteinExistence type="predicted"/>
<feature type="compositionally biased region" description="Basic and acidic residues" evidence="5">
    <location>
        <begin position="530"/>
        <end position="539"/>
    </location>
</feature>
<feature type="region of interest" description="Disordered" evidence="5">
    <location>
        <begin position="1"/>
        <end position="30"/>
    </location>
</feature>
<dbReference type="InterPro" id="IPR000719">
    <property type="entry name" value="Prot_kinase_dom"/>
</dbReference>
<feature type="compositionally biased region" description="Polar residues" evidence="5">
    <location>
        <begin position="368"/>
        <end position="377"/>
    </location>
</feature>
<feature type="transmembrane region" description="Helical" evidence="6">
    <location>
        <begin position="410"/>
        <end position="428"/>
    </location>
</feature>